<dbReference type="OrthoDB" id="2632295at2"/>
<organism evidence="3 4">
    <name type="scientific">Lentibacillus salicampi</name>
    <dbReference type="NCBI Taxonomy" id="175306"/>
    <lineage>
        <taxon>Bacteria</taxon>
        <taxon>Bacillati</taxon>
        <taxon>Bacillota</taxon>
        <taxon>Bacilli</taxon>
        <taxon>Bacillales</taxon>
        <taxon>Bacillaceae</taxon>
        <taxon>Lentibacillus</taxon>
    </lineage>
</organism>
<keyword evidence="4" id="KW-1185">Reference proteome</keyword>
<dbReference type="AlphaFoldDB" id="A0A4Y9ACK7"/>
<feature type="domain" description="Replication initiator A N-terminal" evidence="2">
    <location>
        <begin position="16"/>
        <end position="89"/>
    </location>
</feature>
<dbReference type="RefSeq" id="WP_135109369.1">
    <property type="nucleotide sequence ID" value="NZ_SRHY01000005.1"/>
</dbReference>
<comment type="caution">
    <text evidence="3">The sequence shown here is derived from an EMBL/GenBank/DDBJ whole genome shotgun (WGS) entry which is preliminary data.</text>
</comment>
<proteinExistence type="predicted"/>
<evidence type="ECO:0000259" key="2">
    <source>
        <dbReference type="Pfam" id="PF06970"/>
    </source>
</evidence>
<dbReference type="Pfam" id="PF06970">
    <property type="entry name" value="RepA_N"/>
    <property type="match status" value="1"/>
</dbReference>
<dbReference type="InterPro" id="IPR010724">
    <property type="entry name" value="RepA_N"/>
</dbReference>
<protein>
    <submittedName>
        <fullName evidence="3">Replication initiator protein A</fullName>
    </submittedName>
</protein>
<evidence type="ECO:0000313" key="4">
    <source>
        <dbReference type="Proteomes" id="UP000298484"/>
    </source>
</evidence>
<accession>A0A4Y9ACK7</accession>
<evidence type="ECO:0000256" key="1">
    <source>
        <dbReference type="SAM" id="MobiDB-lite"/>
    </source>
</evidence>
<gene>
    <name evidence="3" type="ORF">E4U82_06690</name>
</gene>
<reference evidence="3 4" key="1">
    <citation type="submission" date="2019-03" db="EMBL/GenBank/DDBJ databases">
        <title>Genome sequence of Lentibacillus salicampi ATCC BAA-719.</title>
        <authorList>
            <person name="Maclea K.S."/>
            <person name="Simoes Junior M."/>
        </authorList>
    </citation>
    <scope>NUCLEOTIDE SEQUENCE [LARGE SCALE GENOMIC DNA]</scope>
    <source>
        <strain evidence="3 4">ATCC BAA-719</strain>
    </source>
</reference>
<feature type="region of interest" description="Disordered" evidence="1">
    <location>
        <begin position="137"/>
        <end position="163"/>
    </location>
</feature>
<sequence length="281" mass="33564">MTEQYYNIFEEYGLKHYQLPKVFFTNSSYIKMTNDTKIAWSVLKDRFQLSVKNGWYDERGNIYFIYTNDELKQILNVGNNKLSNIKKELLQNGLLEQVRLGQGKPNRLYVKKPIVSKHDIYKINKAESLEIPKRDFKKSQNKTTRNTEIGQLEIPKQDGSNTDVINTDFNDTDHHYHYQMTGYIWKMKLPMSLKKFFSEKVNVLVNDRTFDITEIEYFYNTYTEFIYPNCSSEDIYHLNDIEFTKTMKQMFKKVDRPISNMEGLIKTWVLTAIHYKMEGYQ</sequence>
<name>A0A4Y9ACK7_9BACI</name>
<dbReference type="EMBL" id="SRHY01000005">
    <property type="protein sequence ID" value="TFJ93638.1"/>
    <property type="molecule type" value="Genomic_DNA"/>
</dbReference>
<dbReference type="Proteomes" id="UP000298484">
    <property type="component" value="Unassembled WGS sequence"/>
</dbReference>
<evidence type="ECO:0000313" key="3">
    <source>
        <dbReference type="EMBL" id="TFJ93638.1"/>
    </source>
</evidence>